<dbReference type="InterPro" id="IPR012336">
    <property type="entry name" value="Thioredoxin-like_fold"/>
</dbReference>
<feature type="domain" description="Thioredoxin" evidence="2">
    <location>
        <begin position="31"/>
        <end position="222"/>
    </location>
</feature>
<reference evidence="3 4" key="1">
    <citation type="submission" date="2019-10" db="EMBL/GenBank/DDBJ databases">
        <title>Whole genome shotgun sequence of Acrocarpospora macrocephala NBRC 16266.</title>
        <authorList>
            <person name="Ichikawa N."/>
            <person name="Kimura A."/>
            <person name="Kitahashi Y."/>
            <person name="Komaki H."/>
            <person name="Oguchi A."/>
        </authorList>
    </citation>
    <scope>NUCLEOTIDE SEQUENCE [LARGE SCALE GENOMIC DNA]</scope>
    <source>
        <strain evidence="3 4">NBRC 16266</strain>
    </source>
</reference>
<dbReference type="OrthoDB" id="117402at2"/>
<keyword evidence="4" id="KW-1185">Reference proteome</keyword>
<dbReference type="Gene3D" id="3.40.30.10">
    <property type="entry name" value="Glutaredoxin"/>
    <property type="match status" value="1"/>
</dbReference>
<dbReference type="RefSeq" id="WP_155354301.1">
    <property type="nucleotide sequence ID" value="NZ_BAAAHL010000046.1"/>
</dbReference>
<dbReference type="EMBL" id="BLAE01000011">
    <property type="protein sequence ID" value="GES08720.1"/>
    <property type="molecule type" value="Genomic_DNA"/>
</dbReference>
<dbReference type="Proteomes" id="UP000331127">
    <property type="component" value="Unassembled WGS sequence"/>
</dbReference>
<evidence type="ECO:0000313" key="3">
    <source>
        <dbReference type="EMBL" id="GES08720.1"/>
    </source>
</evidence>
<dbReference type="PROSITE" id="PS51352">
    <property type="entry name" value="THIOREDOXIN_2"/>
    <property type="match status" value="1"/>
</dbReference>
<dbReference type="InterPro" id="IPR036249">
    <property type="entry name" value="Thioredoxin-like_sf"/>
</dbReference>
<organism evidence="3 4">
    <name type="scientific">Acrocarpospora macrocephala</name>
    <dbReference type="NCBI Taxonomy" id="150177"/>
    <lineage>
        <taxon>Bacteria</taxon>
        <taxon>Bacillati</taxon>
        <taxon>Actinomycetota</taxon>
        <taxon>Actinomycetes</taxon>
        <taxon>Streptosporangiales</taxon>
        <taxon>Streptosporangiaceae</taxon>
        <taxon>Acrocarpospora</taxon>
    </lineage>
</organism>
<accession>A0A5M3WK13</accession>
<protein>
    <recommendedName>
        <fullName evidence="2">Thioredoxin domain-containing protein</fullName>
    </recommendedName>
</protein>
<name>A0A5M3WK13_9ACTN</name>
<evidence type="ECO:0000313" key="4">
    <source>
        <dbReference type="Proteomes" id="UP000331127"/>
    </source>
</evidence>
<dbReference type="PANTHER" id="PTHR13887:SF55">
    <property type="entry name" value="SLR0313 PROTEIN"/>
    <property type="match status" value="1"/>
</dbReference>
<evidence type="ECO:0000259" key="2">
    <source>
        <dbReference type="PROSITE" id="PS51352"/>
    </source>
</evidence>
<dbReference type="SUPFAM" id="SSF52833">
    <property type="entry name" value="Thioredoxin-like"/>
    <property type="match status" value="1"/>
</dbReference>
<dbReference type="InterPro" id="IPR013766">
    <property type="entry name" value="Thioredoxin_domain"/>
</dbReference>
<dbReference type="PANTHER" id="PTHR13887">
    <property type="entry name" value="GLUTATHIONE S-TRANSFERASE KAPPA"/>
    <property type="match status" value="1"/>
</dbReference>
<proteinExistence type="inferred from homology"/>
<comment type="caution">
    <text evidence="3">The sequence shown here is derived from an EMBL/GenBank/DDBJ whole genome shotgun (WGS) entry which is preliminary data.</text>
</comment>
<dbReference type="Pfam" id="PF13462">
    <property type="entry name" value="Thioredoxin_4"/>
    <property type="match status" value="1"/>
</dbReference>
<sequence>MSTNIKITAVIAAAMAAIVVAFSLLGGTDNASQPSGAPSGAAPAAQGLLIRADSHLLSKAPDSKVTLVEFLDFECEACGATFPNMERIRAEYSGQINVVVRYFPLPGHRNGELAAQVAEAAARQGKFEDMYAKLFQTQQEWGEATESKQAYFLSLAQSLGLDMAAFERDLAAPGTAERVKKDQDDGLALGVQATPTIFFNGVPLDVDPTYENLKSKIDAALAS</sequence>
<dbReference type="AlphaFoldDB" id="A0A5M3WK13"/>
<comment type="similarity">
    <text evidence="1">Belongs to the thioredoxin family. DsbA subfamily.</text>
</comment>
<gene>
    <name evidence="3" type="ORF">Amac_023160</name>
</gene>
<evidence type="ECO:0000256" key="1">
    <source>
        <dbReference type="ARBA" id="ARBA00005791"/>
    </source>
</evidence>